<sequence length="167" mass="18275">MVLSTNGSSIRGSTKLRPGIYQEGWMACLKKLSIPADHLAWTKPAKEGGEEDAVEIGIELEEVALRGKVRKVAASQGKAWNSCRVRLTLPKCLPNADKSRGTELETNVEMVSTLCRCRHIFLWCRHFQAIIALVKLSPCADVGVSTLDVPNFWAQLLTLGADIGVDT</sequence>
<accession>A0A7J0H235</accession>
<organism evidence="1 2">
    <name type="scientific">Actinidia rufa</name>
    <dbReference type="NCBI Taxonomy" id="165716"/>
    <lineage>
        <taxon>Eukaryota</taxon>
        <taxon>Viridiplantae</taxon>
        <taxon>Streptophyta</taxon>
        <taxon>Embryophyta</taxon>
        <taxon>Tracheophyta</taxon>
        <taxon>Spermatophyta</taxon>
        <taxon>Magnoliopsida</taxon>
        <taxon>eudicotyledons</taxon>
        <taxon>Gunneridae</taxon>
        <taxon>Pentapetalae</taxon>
        <taxon>asterids</taxon>
        <taxon>Ericales</taxon>
        <taxon>Actinidiaceae</taxon>
        <taxon>Actinidia</taxon>
    </lineage>
</organism>
<dbReference type="Proteomes" id="UP000585474">
    <property type="component" value="Unassembled WGS sequence"/>
</dbReference>
<keyword evidence="2" id="KW-1185">Reference proteome</keyword>
<dbReference type="AlphaFoldDB" id="A0A7J0H235"/>
<reference evidence="1 2" key="1">
    <citation type="submission" date="2019-07" db="EMBL/GenBank/DDBJ databases">
        <title>De Novo Assembly of kiwifruit Actinidia rufa.</title>
        <authorList>
            <person name="Sugita-Konishi S."/>
            <person name="Sato K."/>
            <person name="Mori E."/>
            <person name="Abe Y."/>
            <person name="Kisaki G."/>
            <person name="Hamano K."/>
            <person name="Suezawa K."/>
            <person name="Otani M."/>
            <person name="Fukuda T."/>
            <person name="Manabe T."/>
            <person name="Gomi K."/>
            <person name="Tabuchi M."/>
            <person name="Akimitsu K."/>
            <person name="Kataoka I."/>
        </authorList>
    </citation>
    <scope>NUCLEOTIDE SEQUENCE [LARGE SCALE GENOMIC DNA]</scope>
    <source>
        <strain evidence="2">cv. Fuchu</strain>
    </source>
</reference>
<comment type="caution">
    <text evidence="1">The sequence shown here is derived from an EMBL/GenBank/DDBJ whole genome shotgun (WGS) entry which is preliminary data.</text>
</comment>
<gene>
    <name evidence="1" type="ORF">Acr_26g0003720</name>
</gene>
<dbReference type="EMBL" id="BJWL01000026">
    <property type="protein sequence ID" value="GFZ17102.1"/>
    <property type="molecule type" value="Genomic_DNA"/>
</dbReference>
<name>A0A7J0H235_9ERIC</name>
<protein>
    <submittedName>
        <fullName evidence="1">Uncharacterized protein</fullName>
    </submittedName>
</protein>
<evidence type="ECO:0000313" key="2">
    <source>
        <dbReference type="Proteomes" id="UP000585474"/>
    </source>
</evidence>
<evidence type="ECO:0000313" key="1">
    <source>
        <dbReference type="EMBL" id="GFZ17102.1"/>
    </source>
</evidence>
<proteinExistence type="predicted"/>